<accession>A0A0E9WLJ3</accession>
<protein>
    <submittedName>
        <fullName evidence="1">Uncharacterized protein</fullName>
    </submittedName>
</protein>
<name>A0A0E9WLJ3_ANGAN</name>
<reference evidence="1" key="1">
    <citation type="submission" date="2014-11" db="EMBL/GenBank/DDBJ databases">
        <authorList>
            <person name="Amaro Gonzalez C."/>
        </authorList>
    </citation>
    <scope>NUCLEOTIDE SEQUENCE</scope>
</reference>
<organism evidence="1">
    <name type="scientific">Anguilla anguilla</name>
    <name type="common">European freshwater eel</name>
    <name type="synonym">Muraena anguilla</name>
    <dbReference type="NCBI Taxonomy" id="7936"/>
    <lineage>
        <taxon>Eukaryota</taxon>
        <taxon>Metazoa</taxon>
        <taxon>Chordata</taxon>
        <taxon>Craniata</taxon>
        <taxon>Vertebrata</taxon>
        <taxon>Euteleostomi</taxon>
        <taxon>Actinopterygii</taxon>
        <taxon>Neopterygii</taxon>
        <taxon>Teleostei</taxon>
        <taxon>Anguilliformes</taxon>
        <taxon>Anguillidae</taxon>
        <taxon>Anguilla</taxon>
    </lineage>
</organism>
<evidence type="ECO:0000313" key="1">
    <source>
        <dbReference type="EMBL" id="JAH91249.1"/>
    </source>
</evidence>
<sequence length="40" mass="4534">MSMEVCVPCTLPKGQLEGYVRYCTSEHHSTNMRCSLTLVE</sequence>
<reference evidence="1" key="2">
    <citation type="journal article" date="2015" name="Fish Shellfish Immunol.">
        <title>Early steps in the European eel (Anguilla anguilla)-Vibrio vulnificus interaction in the gills: Role of the RtxA13 toxin.</title>
        <authorList>
            <person name="Callol A."/>
            <person name="Pajuelo D."/>
            <person name="Ebbesson L."/>
            <person name="Teles M."/>
            <person name="MacKenzie S."/>
            <person name="Amaro C."/>
        </authorList>
    </citation>
    <scope>NUCLEOTIDE SEQUENCE</scope>
</reference>
<dbReference type="EMBL" id="GBXM01017328">
    <property type="protein sequence ID" value="JAH91249.1"/>
    <property type="molecule type" value="Transcribed_RNA"/>
</dbReference>
<proteinExistence type="predicted"/>
<dbReference type="AlphaFoldDB" id="A0A0E9WLJ3"/>